<evidence type="ECO:0000313" key="11">
    <source>
        <dbReference type="Proteomes" id="UP000651482"/>
    </source>
</evidence>
<dbReference type="GO" id="GO:0051607">
    <property type="term" value="P:defense response to virus"/>
    <property type="evidence" value="ECO:0007669"/>
    <property type="project" value="UniProtKB-KW"/>
</dbReference>
<comment type="subcellular location">
    <subcellularLocation>
        <location evidence="1">Cell membrane</location>
    </subcellularLocation>
</comment>
<evidence type="ECO:0000256" key="2">
    <source>
        <dbReference type="ARBA" id="ARBA00022475"/>
    </source>
</evidence>
<dbReference type="GO" id="GO:0000166">
    <property type="term" value="F:nucleotide binding"/>
    <property type="evidence" value="ECO:0007669"/>
    <property type="project" value="UniProtKB-KW"/>
</dbReference>
<reference evidence="10" key="1">
    <citation type="submission" date="2020-08" db="EMBL/GenBank/DDBJ databases">
        <title>Genome public.</title>
        <authorList>
            <person name="Liu C."/>
            <person name="Sun Q."/>
        </authorList>
    </citation>
    <scope>NUCLEOTIDE SEQUENCE</scope>
    <source>
        <strain evidence="10">NSJ-40</strain>
    </source>
</reference>
<dbReference type="RefSeq" id="WP_249319305.1">
    <property type="nucleotide sequence ID" value="NZ_JACRSN010000008.1"/>
</dbReference>
<keyword evidence="7 8" id="KW-0472">Membrane</keyword>
<keyword evidence="2" id="KW-1003">Cell membrane</keyword>
<dbReference type="AlphaFoldDB" id="A0A926HSR6"/>
<keyword evidence="3 8" id="KW-0812">Transmembrane</keyword>
<evidence type="ECO:0000256" key="1">
    <source>
        <dbReference type="ARBA" id="ARBA00004236"/>
    </source>
</evidence>
<protein>
    <recommendedName>
        <fullName evidence="9">Pycsar effector protein domain-containing protein</fullName>
    </recommendedName>
</protein>
<dbReference type="Proteomes" id="UP000651482">
    <property type="component" value="Unassembled WGS sequence"/>
</dbReference>
<dbReference type="EMBL" id="JACRSN010000008">
    <property type="protein sequence ID" value="MBC8533691.1"/>
    <property type="molecule type" value="Genomic_DNA"/>
</dbReference>
<gene>
    <name evidence="10" type="ORF">IAG03_06665</name>
</gene>
<dbReference type="InterPro" id="IPR043760">
    <property type="entry name" value="PycTM_dom"/>
</dbReference>
<sequence length="184" mass="20868">MESKRTHDELKEILDRNTAWIENCDSKTSIILGSFGVIAGIFLATDYVSKFKSILCHMASRVSFWTVVYVIFCILSISLILTGCVCWLTVLFARVNPDKFYNRGIKSDSLIFFSSIAKHKSLSSYKRDLEKCGTKQMDEDLISQIYICSIICDKKFKYYKLGLFLASIGSILFAVLILIGLLII</sequence>
<keyword evidence="6" id="KW-0051">Antiviral defense</keyword>
<dbReference type="Pfam" id="PF18967">
    <property type="entry name" value="PycTM"/>
    <property type="match status" value="1"/>
</dbReference>
<comment type="caution">
    <text evidence="10">The sequence shown here is derived from an EMBL/GenBank/DDBJ whole genome shotgun (WGS) entry which is preliminary data.</text>
</comment>
<evidence type="ECO:0000256" key="6">
    <source>
        <dbReference type="ARBA" id="ARBA00023118"/>
    </source>
</evidence>
<feature type="transmembrane region" description="Helical" evidence="8">
    <location>
        <begin position="30"/>
        <end position="48"/>
    </location>
</feature>
<proteinExistence type="predicted"/>
<feature type="domain" description="Pycsar effector protein" evidence="9">
    <location>
        <begin position="10"/>
        <end position="179"/>
    </location>
</feature>
<evidence type="ECO:0000313" key="10">
    <source>
        <dbReference type="EMBL" id="MBC8533691.1"/>
    </source>
</evidence>
<accession>A0A926HSR6</accession>
<keyword evidence="4" id="KW-0547">Nucleotide-binding</keyword>
<keyword evidence="5 8" id="KW-1133">Transmembrane helix</keyword>
<evidence type="ECO:0000256" key="7">
    <source>
        <dbReference type="ARBA" id="ARBA00023136"/>
    </source>
</evidence>
<feature type="transmembrane region" description="Helical" evidence="8">
    <location>
        <begin position="161"/>
        <end position="183"/>
    </location>
</feature>
<evidence type="ECO:0000256" key="3">
    <source>
        <dbReference type="ARBA" id="ARBA00022692"/>
    </source>
</evidence>
<evidence type="ECO:0000259" key="9">
    <source>
        <dbReference type="Pfam" id="PF18967"/>
    </source>
</evidence>
<organism evidence="10 11">
    <name type="scientific">Yeguia hominis</name>
    <dbReference type="NCBI Taxonomy" id="2763662"/>
    <lineage>
        <taxon>Bacteria</taxon>
        <taxon>Bacillati</taxon>
        <taxon>Bacillota</taxon>
        <taxon>Clostridia</taxon>
        <taxon>Eubacteriales</taxon>
        <taxon>Yeguiaceae</taxon>
        <taxon>Yeguia</taxon>
    </lineage>
</organism>
<feature type="transmembrane region" description="Helical" evidence="8">
    <location>
        <begin position="68"/>
        <end position="93"/>
    </location>
</feature>
<evidence type="ECO:0000256" key="4">
    <source>
        <dbReference type="ARBA" id="ARBA00022741"/>
    </source>
</evidence>
<name>A0A926HSR6_9FIRM</name>
<dbReference type="GO" id="GO:0005886">
    <property type="term" value="C:plasma membrane"/>
    <property type="evidence" value="ECO:0007669"/>
    <property type="project" value="UniProtKB-SubCell"/>
</dbReference>
<keyword evidence="11" id="KW-1185">Reference proteome</keyword>
<evidence type="ECO:0000256" key="8">
    <source>
        <dbReference type="SAM" id="Phobius"/>
    </source>
</evidence>
<evidence type="ECO:0000256" key="5">
    <source>
        <dbReference type="ARBA" id="ARBA00022989"/>
    </source>
</evidence>